<keyword evidence="4 10" id="KW-0597">Phosphoprotein</keyword>
<dbReference type="SUPFAM" id="SSF52172">
    <property type="entry name" value="CheY-like"/>
    <property type="match status" value="1"/>
</dbReference>
<evidence type="ECO:0000256" key="4">
    <source>
        <dbReference type="ARBA" id="ARBA00022553"/>
    </source>
</evidence>
<dbReference type="PRINTS" id="PR00032">
    <property type="entry name" value="HTHARAC"/>
</dbReference>
<reference evidence="13" key="1">
    <citation type="submission" date="2020-10" db="EMBL/GenBank/DDBJ databases">
        <authorList>
            <person name="Gilroy R."/>
        </authorList>
    </citation>
    <scope>NUCLEOTIDE SEQUENCE</scope>
    <source>
        <strain evidence="13">ChiGjej2B2-12916</strain>
    </source>
</reference>
<evidence type="ECO:0000256" key="10">
    <source>
        <dbReference type="PROSITE-ProRule" id="PRU00169"/>
    </source>
</evidence>
<dbReference type="GO" id="GO:0043565">
    <property type="term" value="F:sequence-specific DNA binding"/>
    <property type="evidence" value="ECO:0007669"/>
    <property type="project" value="InterPro"/>
</dbReference>
<dbReference type="SMART" id="SM00448">
    <property type="entry name" value="REC"/>
    <property type="match status" value="1"/>
</dbReference>
<protein>
    <recommendedName>
        <fullName evidence="2">Stage 0 sporulation protein A homolog</fullName>
    </recommendedName>
</protein>
<evidence type="ECO:0000313" key="13">
    <source>
        <dbReference type="EMBL" id="HIQ60960.1"/>
    </source>
</evidence>
<keyword evidence="6" id="KW-0805">Transcription regulation</keyword>
<proteinExistence type="predicted"/>
<comment type="function">
    <text evidence="9">May play the central regulatory role in sporulation. It may be an element of the effector pathway responsible for the activation of sporulation genes in response to nutritional stress. Spo0A may act in concert with spo0H (a sigma factor) to control the expression of some genes that are critical to the sporulation process.</text>
</comment>
<name>A0A9D0YU89_9FIRM</name>
<reference evidence="13" key="2">
    <citation type="journal article" date="2021" name="PeerJ">
        <title>Extensive microbial diversity within the chicken gut microbiome revealed by metagenomics and culture.</title>
        <authorList>
            <person name="Gilroy R."/>
            <person name="Ravi A."/>
            <person name="Getino M."/>
            <person name="Pursley I."/>
            <person name="Horton D.L."/>
            <person name="Alikhan N.F."/>
            <person name="Baker D."/>
            <person name="Gharbi K."/>
            <person name="Hall N."/>
            <person name="Watson M."/>
            <person name="Adriaenssens E.M."/>
            <person name="Foster-Nyarko E."/>
            <person name="Jarju S."/>
            <person name="Secka A."/>
            <person name="Antonio M."/>
            <person name="Oren A."/>
            <person name="Chaudhuri R.R."/>
            <person name="La Ragione R."/>
            <person name="Hildebrand F."/>
            <person name="Pallen M.J."/>
        </authorList>
    </citation>
    <scope>NUCLEOTIDE SEQUENCE</scope>
    <source>
        <strain evidence="13">ChiGjej2B2-12916</strain>
    </source>
</reference>
<evidence type="ECO:0000256" key="9">
    <source>
        <dbReference type="ARBA" id="ARBA00024867"/>
    </source>
</evidence>
<keyword evidence="5" id="KW-0902">Two-component regulatory system</keyword>
<dbReference type="InterPro" id="IPR001789">
    <property type="entry name" value="Sig_transdc_resp-reg_receiver"/>
</dbReference>
<evidence type="ECO:0000259" key="12">
    <source>
        <dbReference type="PROSITE" id="PS50110"/>
    </source>
</evidence>
<feature type="domain" description="Response regulatory" evidence="12">
    <location>
        <begin position="8"/>
        <end position="125"/>
    </location>
</feature>
<dbReference type="SMART" id="SM00342">
    <property type="entry name" value="HTH_ARAC"/>
    <property type="match status" value="1"/>
</dbReference>
<organism evidence="13 14">
    <name type="scientific">Candidatus Enterenecus faecium</name>
    <dbReference type="NCBI Taxonomy" id="2840780"/>
    <lineage>
        <taxon>Bacteria</taxon>
        <taxon>Bacillati</taxon>
        <taxon>Bacillota</taxon>
        <taxon>Clostridia</taxon>
        <taxon>Eubacteriales</taxon>
        <taxon>Candidatus Enterenecus</taxon>
    </lineage>
</organism>
<dbReference type="Proteomes" id="UP000886879">
    <property type="component" value="Unassembled WGS sequence"/>
</dbReference>
<dbReference type="InterPro" id="IPR051552">
    <property type="entry name" value="HptR"/>
</dbReference>
<comment type="caution">
    <text evidence="13">The sequence shown here is derived from an EMBL/GenBank/DDBJ whole genome shotgun (WGS) entry which is preliminary data.</text>
</comment>
<dbReference type="Gene3D" id="1.10.10.60">
    <property type="entry name" value="Homeodomain-like"/>
    <property type="match status" value="2"/>
</dbReference>
<evidence type="ECO:0000256" key="8">
    <source>
        <dbReference type="ARBA" id="ARBA00023163"/>
    </source>
</evidence>
<dbReference type="InterPro" id="IPR011006">
    <property type="entry name" value="CheY-like_superfamily"/>
</dbReference>
<feature type="domain" description="HTH araC/xylS-type" evidence="11">
    <location>
        <begin position="433"/>
        <end position="532"/>
    </location>
</feature>
<dbReference type="PROSITE" id="PS01124">
    <property type="entry name" value="HTH_ARAC_FAMILY_2"/>
    <property type="match status" value="1"/>
</dbReference>
<dbReference type="GO" id="GO:0000160">
    <property type="term" value="P:phosphorelay signal transduction system"/>
    <property type="evidence" value="ECO:0007669"/>
    <property type="project" value="UniProtKB-KW"/>
</dbReference>
<sequence length="541" mass="62469">MQFPYRYRVMLVDDEEEVREGVREKMEWNRCGFELVAEASNGQEAWETAKTVAPDVVITDIRMPFMSGLELCHNLRTMFPDICLVILTGYDDFDYAKRAIQENVTEYILKPVNFGEFTALMGRIREKLDQHLAKQYDLKRLREQYEMSLPAMREQLLARLLDSSVQEEWAREKAREMRLSIAGEKWTIALIRYNGGDGAMQQRELLPHMVRQRAEKELPRYCPVICFLYQDYVAVLATIEQQQDMLQLINGMRQICLSAQRFLQLELAVGIGSTCTALSQLRRSAMEARNALDYQTMVGEEPVVYIGDIEPQTTEASALEGYSFRELLAAMRLEDNDQIEETVRNFLSVLRAKKMPVSQYRLSVMELATELLRVIKTYELEDTDDLSQQLVELTLLKNLNSPWVFESRLIQLCQQISRSIAQKRNNATQLVAEEAKTYIQKHYSNPALSLESVCTHLHLSVSHFSTLFKQETGCGFVNYLTQVRLTQAAWLLDNTDSAVGEIAQQVGYSEPAYFSYVFKKRYGVSPMKYRYMKEKSEDGEG</sequence>
<dbReference type="Pfam" id="PF17853">
    <property type="entry name" value="GGDEF_2"/>
    <property type="match status" value="1"/>
</dbReference>
<dbReference type="PANTHER" id="PTHR42713">
    <property type="entry name" value="HISTIDINE KINASE-RELATED"/>
    <property type="match status" value="1"/>
</dbReference>
<dbReference type="PROSITE" id="PS50110">
    <property type="entry name" value="RESPONSE_REGULATORY"/>
    <property type="match status" value="1"/>
</dbReference>
<dbReference type="GO" id="GO:0005737">
    <property type="term" value="C:cytoplasm"/>
    <property type="evidence" value="ECO:0007669"/>
    <property type="project" value="UniProtKB-SubCell"/>
</dbReference>
<evidence type="ECO:0000256" key="2">
    <source>
        <dbReference type="ARBA" id="ARBA00018672"/>
    </source>
</evidence>
<evidence type="ECO:0000313" key="14">
    <source>
        <dbReference type="Proteomes" id="UP000886879"/>
    </source>
</evidence>
<dbReference type="AlphaFoldDB" id="A0A9D0YU89"/>
<dbReference type="Pfam" id="PF12833">
    <property type="entry name" value="HTH_18"/>
    <property type="match status" value="1"/>
</dbReference>
<keyword evidence="3" id="KW-0963">Cytoplasm</keyword>
<evidence type="ECO:0000256" key="3">
    <source>
        <dbReference type="ARBA" id="ARBA00022490"/>
    </source>
</evidence>
<dbReference type="GO" id="GO:0003700">
    <property type="term" value="F:DNA-binding transcription factor activity"/>
    <property type="evidence" value="ECO:0007669"/>
    <property type="project" value="InterPro"/>
</dbReference>
<dbReference type="Gene3D" id="3.40.50.2300">
    <property type="match status" value="1"/>
</dbReference>
<dbReference type="InterPro" id="IPR018062">
    <property type="entry name" value="HTH_AraC-typ_CS"/>
</dbReference>
<keyword evidence="8" id="KW-0804">Transcription</keyword>
<keyword evidence="7" id="KW-0238">DNA-binding</keyword>
<evidence type="ECO:0000256" key="1">
    <source>
        <dbReference type="ARBA" id="ARBA00004496"/>
    </source>
</evidence>
<dbReference type="PROSITE" id="PS00041">
    <property type="entry name" value="HTH_ARAC_FAMILY_1"/>
    <property type="match status" value="1"/>
</dbReference>
<gene>
    <name evidence="13" type="ORF">IAD31_05135</name>
</gene>
<dbReference type="InterPro" id="IPR020449">
    <property type="entry name" value="Tscrpt_reg_AraC-type_HTH"/>
</dbReference>
<dbReference type="EMBL" id="DVFO01000048">
    <property type="protein sequence ID" value="HIQ60960.1"/>
    <property type="molecule type" value="Genomic_DNA"/>
</dbReference>
<accession>A0A9D0YU89</accession>
<dbReference type="InterPro" id="IPR018060">
    <property type="entry name" value="HTH_AraC"/>
</dbReference>
<comment type="subcellular location">
    <subcellularLocation>
        <location evidence="1">Cytoplasm</location>
    </subcellularLocation>
</comment>
<feature type="modified residue" description="4-aspartylphosphate" evidence="10">
    <location>
        <position position="60"/>
    </location>
</feature>
<evidence type="ECO:0000256" key="7">
    <source>
        <dbReference type="ARBA" id="ARBA00023125"/>
    </source>
</evidence>
<dbReference type="InterPro" id="IPR009057">
    <property type="entry name" value="Homeodomain-like_sf"/>
</dbReference>
<evidence type="ECO:0000256" key="5">
    <source>
        <dbReference type="ARBA" id="ARBA00023012"/>
    </source>
</evidence>
<dbReference type="Pfam" id="PF00072">
    <property type="entry name" value="Response_reg"/>
    <property type="match status" value="1"/>
</dbReference>
<evidence type="ECO:0000256" key="6">
    <source>
        <dbReference type="ARBA" id="ARBA00023015"/>
    </source>
</evidence>
<dbReference type="InterPro" id="IPR041522">
    <property type="entry name" value="CdaR_GGDEF"/>
</dbReference>
<dbReference type="PANTHER" id="PTHR42713:SF3">
    <property type="entry name" value="TRANSCRIPTIONAL REGULATORY PROTEIN HPTR"/>
    <property type="match status" value="1"/>
</dbReference>
<evidence type="ECO:0000259" key="11">
    <source>
        <dbReference type="PROSITE" id="PS01124"/>
    </source>
</evidence>
<dbReference type="SUPFAM" id="SSF46689">
    <property type="entry name" value="Homeodomain-like"/>
    <property type="match status" value="2"/>
</dbReference>
<dbReference type="CDD" id="cd17536">
    <property type="entry name" value="REC_YesN-like"/>
    <property type="match status" value="1"/>
</dbReference>